<evidence type="ECO:0000313" key="1">
    <source>
        <dbReference type="EMBL" id="MFC0564192.1"/>
    </source>
</evidence>
<keyword evidence="2" id="KW-1185">Reference proteome</keyword>
<sequence>MNAPNWVLHLPTRLTSFESAARLVEQLRDSLVHVPALDFAAATLTEKDRVMVRHPVFCDQQLPGRHRCVLRAEHTGACVPLPWQRAG</sequence>
<gene>
    <name evidence="1" type="ORF">ACFFHU_08440</name>
</gene>
<proteinExistence type="predicted"/>
<comment type="caution">
    <text evidence="1">The sequence shown here is derived from an EMBL/GenBank/DDBJ whole genome shotgun (WGS) entry which is preliminary data.</text>
</comment>
<accession>A0ABV6NTV3</accession>
<dbReference type="Proteomes" id="UP001589894">
    <property type="component" value="Unassembled WGS sequence"/>
</dbReference>
<name>A0ABV6NTV3_9ACTN</name>
<protein>
    <submittedName>
        <fullName evidence="1">Uncharacterized protein</fullName>
    </submittedName>
</protein>
<organism evidence="1 2">
    <name type="scientific">Plantactinospora siamensis</name>
    <dbReference type="NCBI Taxonomy" id="555372"/>
    <lineage>
        <taxon>Bacteria</taxon>
        <taxon>Bacillati</taxon>
        <taxon>Actinomycetota</taxon>
        <taxon>Actinomycetes</taxon>
        <taxon>Micromonosporales</taxon>
        <taxon>Micromonosporaceae</taxon>
        <taxon>Plantactinospora</taxon>
    </lineage>
</organism>
<dbReference type="EMBL" id="JBHLUE010000004">
    <property type="protein sequence ID" value="MFC0564192.1"/>
    <property type="molecule type" value="Genomic_DNA"/>
</dbReference>
<reference evidence="1 2" key="1">
    <citation type="submission" date="2024-09" db="EMBL/GenBank/DDBJ databases">
        <authorList>
            <person name="Sun Q."/>
            <person name="Mori K."/>
        </authorList>
    </citation>
    <scope>NUCLEOTIDE SEQUENCE [LARGE SCALE GENOMIC DNA]</scope>
    <source>
        <strain evidence="1 2">TBRC 2205</strain>
    </source>
</reference>
<dbReference type="RefSeq" id="WP_377337137.1">
    <property type="nucleotide sequence ID" value="NZ_JBHLUE010000004.1"/>
</dbReference>
<evidence type="ECO:0000313" key="2">
    <source>
        <dbReference type="Proteomes" id="UP001589894"/>
    </source>
</evidence>